<dbReference type="GO" id="GO:0003723">
    <property type="term" value="F:RNA binding"/>
    <property type="evidence" value="ECO:0007669"/>
    <property type="project" value="UniProtKB-UniRule"/>
</dbReference>
<dbReference type="InterPro" id="IPR035920">
    <property type="entry name" value="YhbY-like_sf"/>
</dbReference>
<name>A0A978V1W9_ZIZJJ</name>
<dbReference type="PANTHER" id="PTHR31426">
    <property type="entry name" value="GROUP II INTRON SPLICING FACTOR CRS1-LIKE"/>
    <property type="match status" value="1"/>
</dbReference>
<feature type="domain" description="CRM" evidence="4">
    <location>
        <begin position="174"/>
        <end position="271"/>
    </location>
</feature>
<evidence type="ECO:0000256" key="1">
    <source>
        <dbReference type="ARBA" id="ARBA00022884"/>
    </source>
</evidence>
<protein>
    <recommendedName>
        <fullName evidence="4">CRM domain-containing protein</fullName>
    </recommendedName>
</protein>
<evidence type="ECO:0000259" key="4">
    <source>
        <dbReference type="PROSITE" id="PS51295"/>
    </source>
</evidence>
<dbReference type="Gene3D" id="3.30.110.60">
    <property type="entry name" value="YhbY-like"/>
    <property type="match status" value="1"/>
</dbReference>
<feature type="region of interest" description="Disordered" evidence="3">
    <location>
        <begin position="374"/>
        <end position="408"/>
    </location>
</feature>
<evidence type="ECO:0000313" key="5">
    <source>
        <dbReference type="EMBL" id="KAH7521352.1"/>
    </source>
</evidence>
<dbReference type="Pfam" id="PF01985">
    <property type="entry name" value="CRS1_YhbY"/>
    <property type="match status" value="1"/>
</dbReference>
<gene>
    <name evidence="5" type="ORF">FEM48_Zijuj07G0024000</name>
</gene>
<feature type="region of interest" description="Disordered" evidence="3">
    <location>
        <begin position="319"/>
        <end position="338"/>
    </location>
</feature>
<sequence>MAKSLFRCFYRTSSLLKPSAPNPFLFRSVFPTQESIFYTAKQLVLPGPQNPSWVFRNLSHGSVNLVISEGKPKFEMHEVDPPKKEKWKTKKKLKLQRKREKQQRKAANKKDPRRLGIKGKKKKFANAEERIKYKLEKVVMDSDNMVAKIKEAMLIERLKRYEIPKVQGPVVEPVQLTGEERFYIKKMAQKKSNYVPVGRRGIFGGLILNMHMHWKKHETVKVICNSSKPGQLHEYAQEIARLSGGIPIHVIGDDTIIFYRGKNYVQPEIMSPIDTLSKKKALEKSKYEQSLESVQRFIAIAEKELELYHRHVALYGDPNDRNPLSILDSPGKDTMESNEPKILGKEKLDFTYFSTSLSEKEADSVDLELCEIDDNSEDESLSTSESDSGGNILVDSDDEANSSEMRPSIKMLGSSKTIVNEYAFDRQKLF</sequence>
<keyword evidence="1 2" id="KW-0694">RNA-binding</keyword>
<evidence type="ECO:0000313" key="6">
    <source>
        <dbReference type="Proteomes" id="UP000813462"/>
    </source>
</evidence>
<proteinExistence type="predicted"/>
<accession>A0A978V1W9</accession>
<dbReference type="InterPro" id="IPR040286">
    <property type="entry name" value="At3g25440-like"/>
</dbReference>
<feature type="region of interest" description="Disordered" evidence="3">
    <location>
        <begin position="76"/>
        <end position="121"/>
    </location>
</feature>
<reference evidence="5" key="1">
    <citation type="journal article" date="2021" name="Front. Plant Sci.">
        <title>Chromosome-Scale Genome Assembly for Chinese Sour Jujube and Insights Into Its Genome Evolution and Domestication Signature.</title>
        <authorList>
            <person name="Shen L.-Y."/>
            <person name="Luo H."/>
            <person name="Wang X.-L."/>
            <person name="Wang X.-M."/>
            <person name="Qiu X.-J."/>
            <person name="Liu H."/>
            <person name="Zhou S.-S."/>
            <person name="Jia K.-H."/>
            <person name="Nie S."/>
            <person name="Bao Y.-T."/>
            <person name="Zhang R.-G."/>
            <person name="Yun Q.-Z."/>
            <person name="Chai Y.-H."/>
            <person name="Lu J.-Y."/>
            <person name="Li Y."/>
            <person name="Zhao S.-W."/>
            <person name="Mao J.-F."/>
            <person name="Jia S.-G."/>
            <person name="Mao Y.-M."/>
        </authorList>
    </citation>
    <scope>NUCLEOTIDE SEQUENCE</scope>
    <source>
        <strain evidence="5">AT0</strain>
        <tissue evidence="5">Leaf</tissue>
    </source>
</reference>
<evidence type="ECO:0000256" key="3">
    <source>
        <dbReference type="SAM" id="MobiDB-lite"/>
    </source>
</evidence>
<evidence type="ECO:0000256" key="2">
    <source>
        <dbReference type="PROSITE-ProRule" id="PRU00626"/>
    </source>
</evidence>
<comment type="caution">
    <text evidence="5">The sequence shown here is derived from an EMBL/GenBank/DDBJ whole genome shotgun (WGS) entry which is preliminary data.</text>
</comment>
<dbReference type="PROSITE" id="PS51295">
    <property type="entry name" value="CRM"/>
    <property type="match status" value="1"/>
</dbReference>
<dbReference type="InterPro" id="IPR001890">
    <property type="entry name" value="RNA-binding_CRM"/>
</dbReference>
<dbReference type="PANTHER" id="PTHR31426:SF2">
    <property type="entry name" value="OS01G0958400 PROTEIN"/>
    <property type="match status" value="1"/>
</dbReference>
<organism evidence="5 6">
    <name type="scientific">Ziziphus jujuba var. spinosa</name>
    <dbReference type="NCBI Taxonomy" id="714518"/>
    <lineage>
        <taxon>Eukaryota</taxon>
        <taxon>Viridiplantae</taxon>
        <taxon>Streptophyta</taxon>
        <taxon>Embryophyta</taxon>
        <taxon>Tracheophyta</taxon>
        <taxon>Spermatophyta</taxon>
        <taxon>Magnoliopsida</taxon>
        <taxon>eudicotyledons</taxon>
        <taxon>Gunneridae</taxon>
        <taxon>Pentapetalae</taxon>
        <taxon>rosids</taxon>
        <taxon>fabids</taxon>
        <taxon>Rosales</taxon>
        <taxon>Rhamnaceae</taxon>
        <taxon>Paliureae</taxon>
        <taxon>Ziziphus</taxon>
    </lineage>
</organism>
<dbReference type="SMART" id="SM01103">
    <property type="entry name" value="CRS1_YhbY"/>
    <property type="match status" value="1"/>
</dbReference>
<dbReference type="SUPFAM" id="SSF75471">
    <property type="entry name" value="YhbY-like"/>
    <property type="match status" value="1"/>
</dbReference>
<feature type="compositionally biased region" description="Basic residues" evidence="3">
    <location>
        <begin position="85"/>
        <end position="107"/>
    </location>
</feature>
<dbReference type="EMBL" id="JAEACU010000007">
    <property type="protein sequence ID" value="KAH7521352.1"/>
    <property type="molecule type" value="Genomic_DNA"/>
</dbReference>
<dbReference type="AlphaFoldDB" id="A0A978V1W9"/>
<dbReference type="Proteomes" id="UP000813462">
    <property type="component" value="Unassembled WGS sequence"/>
</dbReference>